<dbReference type="AlphaFoldDB" id="A0A226GX46"/>
<reference evidence="2 3" key="1">
    <citation type="submission" date="2016-11" db="EMBL/GenBank/DDBJ databases">
        <title>Whole genomes of Flavobacteriaceae.</title>
        <authorList>
            <person name="Stine C."/>
            <person name="Li C."/>
            <person name="Tadesse D."/>
        </authorList>
    </citation>
    <scope>NUCLEOTIDE SEQUENCE [LARGE SCALE GENOMIC DNA]</scope>
    <source>
        <strain evidence="2 3">DSM 18292</strain>
    </source>
</reference>
<proteinExistence type="predicted"/>
<dbReference type="RefSeq" id="WP_089051171.1">
    <property type="nucleotide sequence ID" value="NZ_FXTV01000008.1"/>
</dbReference>
<evidence type="ECO:0000259" key="1">
    <source>
        <dbReference type="Pfam" id="PF13521"/>
    </source>
</evidence>
<dbReference type="Gene3D" id="3.40.50.300">
    <property type="entry name" value="P-loop containing nucleotide triphosphate hydrolases"/>
    <property type="match status" value="1"/>
</dbReference>
<feature type="domain" description="NadR/Ttd14 AAA" evidence="1">
    <location>
        <begin position="9"/>
        <end position="174"/>
    </location>
</feature>
<dbReference type="InterPro" id="IPR027417">
    <property type="entry name" value="P-loop_NTPase"/>
</dbReference>
<protein>
    <submittedName>
        <fullName evidence="2">ATPase</fullName>
    </submittedName>
</protein>
<evidence type="ECO:0000313" key="2">
    <source>
        <dbReference type="EMBL" id="OXA86617.1"/>
    </source>
</evidence>
<dbReference type="SUPFAM" id="SSF52540">
    <property type="entry name" value="P-loop containing nucleoside triphosphate hydrolases"/>
    <property type="match status" value="1"/>
</dbReference>
<organism evidence="2 3">
    <name type="scientific">Flavobacterium hercynium</name>
    <dbReference type="NCBI Taxonomy" id="387094"/>
    <lineage>
        <taxon>Bacteria</taxon>
        <taxon>Pseudomonadati</taxon>
        <taxon>Bacteroidota</taxon>
        <taxon>Flavobacteriia</taxon>
        <taxon>Flavobacteriales</taxon>
        <taxon>Flavobacteriaceae</taxon>
        <taxon>Flavobacterium</taxon>
    </lineage>
</organism>
<comment type="caution">
    <text evidence="2">The sequence shown here is derived from an EMBL/GenBank/DDBJ whole genome shotgun (WGS) entry which is preliminary data.</text>
</comment>
<evidence type="ECO:0000313" key="3">
    <source>
        <dbReference type="Proteomes" id="UP000198345"/>
    </source>
</evidence>
<keyword evidence="3" id="KW-1185">Reference proteome</keyword>
<gene>
    <name evidence="2" type="ORF">B0A66_17610</name>
</gene>
<dbReference type="OrthoDB" id="5638848at2"/>
<accession>A0A226GX46</accession>
<dbReference type="Proteomes" id="UP000198345">
    <property type="component" value="Unassembled WGS sequence"/>
</dbReference>
<name>A0A226GX46_9FLAO</name>
<sequence length="187" mass="21997">MKTKNEYFYVITGGPGVGKTTLIEKLSDYGFQIVHEDARRIIKEQIETNNEGLPWKQKDVFAKLMLEASLKSYNEISSKNGSEITFFDRGILDTICYMKMEQIPISKEITALATQHSYNKNVFILPPWKEIYQTDKERKQNWEEAEFTFDIMKETYLEYDYNIIEVPKINIAERVKFIIEGIRQLSK</sequence>
<dbReference type="EMBL" id="MUGW01000040">
    <property type="protein sequence ID" value="OXA86617.1"/>
    <property type="molecule type" value="Genomic_DNA"/>
</dbReference>
<dbReference type="InterPro" id="IPR038727">
    <property type="entry name" value="NadR/Ttd14_AAA_dom"/>
</dbReference>
<dbReference type="Pfam" id="PF13521">
    <property type="entry name" value="AAA_28"/>
    <property type="match status" value="1"/>
</dbReference>